<dbReference type="EMBL" id="MZ156041">
    <property type="protein sequence ID" value="QWK43658.1"/>
    <property type="molecule type" value="Genomic_DNA"/>
</dbReference>
<dbReference type="InterPro" id="IPR023431">
    <property type="entry name" value="PSII_PsbX_type_1_subfam"/>
</dbReference>
<evidence type="ECO:0000256" key="5">
    <source>
        <dbReference type="ARBA" id="ARBA00023276"/>
    </source>
</evidence>
<keyword evidence="2 6" id="KW-0812">Transmembrane</keyword>
<keyword evidence="6" id="KW-0793">Thylakoid</keyword>
<dbReference type="AlphaFoldDB" id="A0A8F0FAM1"/>
<comment type="similarity">
    <text evidence="6">Belongs to the PsbX family. Type 1 subfamily.</text>
</comment>
<evidence type="ECO:0000256" key="4">
    <source>
        <dbReference type="ARBA" id="ARBA00023136"/>
    </source>
</evidence>
<geneLocation type="plastid" evidence="7"/>
<gene>
    <name evidence="6 7" type="primary">psbX</name>
</gene>
<protein>
    <recommendedName>
        <fullName evidence="6">Photosystem II reaction center protein X</fullName>
    </recommendedName>
</protein>
<evidence type="ECO:0000256" key="1">
    <source>
        <dbReference type="ARBA" id="ARBA00022531"/>
    </source>
</evidence>
<dbReference type="GO" id="GO:0009523">
    <property type="term" value="C:photosystem II"/>
    <property type="evidence" value="ECO:0007669"/>
    <property type="project" value="UniProtKB-KW"/>
</dbReference>
<keyword evidence="7" id="KW-0934">Plastid</keyword>
<comment type="function">
    <text evidence="6">Involved in the binding and/or turnover of quinones at the Q(B) site of photosystem II (PSII). PSII is a light-driven water plastoquinone oxidoreductase, using light energy to abstract electrons from H(2)O, generating a proton gradient subsequently used for ATP formation.</text>
</comment>
<evidence type="ECO:0000313" key="7">
    <source>
        <dbReference type="EMBL" id="QWK43658.1"/>
    </source>
</evidence>
<dbReference type="GO" id="GO:0015979">
    <property type="term" value="P:photosynthesis"/>
    <property type="evidence" value="ECO:0007669"/>
    <property type="project" value="UniProtKB-UniRule"/>
</dbReference>
<evidence type="ECO:0000256" key="6">
    <source>
        <dbReference type="HAMAP-Rule" id="MF_01386"/>
    </source>
</evidence>
<dbReference type="HAMAP" id="MF_01386">
    <property type="entry name" value="PSII_PsbX_1"/>
    <property type="match status" value="1"/>
</dbReference>
<comment type="subunit">
    <text evidence="6">PSII is composed of 1 copy each of membrane proteins PsbA, PsbB, PsbC, PsbD, PsbE, PsbF, PsbH, PsbI, PsbJ, PsbK, PsbL, PsbM, PsbT, PsbX, PsbY, PsbZ, Psb30/Ycf12, at least 3 peripheral proteins of the oxygen-evolving complex and a large number of cofactors. It forms dimeric complexes.</text>
</comment>
<dbReference type="Pfam" id="PF06596">
    <property type="entry name" value="PsbX"/>
    <property type="match status" value="1"/>
</dbReference>
<keyword evidence="3 6" id="KW-1133">Transmembrane helix</keyword>
<accession>A0A8F0FAM1</accession>
<dbReference type="InterPro" id="IPR009518">
    <property type="entry name" value="PSII_PsbX"/>
</dbReference>
<proteinExistence type="inferred from homology"/>
<name>A0A8F0FAM1_9PHAE</name>
<reference evidence="7" key="1">
    <citation type="journal article" date="2021" name="Genome Biol. Evol.">
        <title>Genomic rearrangements and sequence evolution across brown algal organelles.</title>
        <authorList>
            <person name="Starko S."/>
            <person name="Bringloe T.T."/>
            <person name="Gomez M.S."/>
            <person name="Darby H."/>
            <person name="Graham S.W."/>
            <person name="Martone P.T."/>
        </authorList>
    </citation>
    <scope>NUCLEOTIDE SEQUENCE</scope>
</reference>
<keyword evidence="5 6" id="KW-0604">Photosystem II</keyword>
<comment type="subcellular location">
    <subcellularLocation>
        <location evidence="6">Cellular thylakoid membrane</location>
        <topology evidence="6">Single-pass membrane protein</topology>
    </subcellularLocation>
</comment>
<keyword evidence="4 6" id="KW-0472">Membrane</keyword>
<feature type="transmembrane region" description="Helical" evidence="6">
    <location>
        <begin position="12"/>
        <end position="30"/>
    </location>
</feature>
<dbReference type="Gene3D" id="1.20.5.510">
    <property type="entry name" value="Single helix bin"/>
    <property type="match status" value="1"/>
</dbReference>
<dbReference type="GO" id="GO:0042651">
    <property type="term" value="C:thylakoid membrane"/>
    <property type="evidence" value="ECO:0007669"/>
    <property type="project" value="UniProtKB-UniRule"/>
</dbReference>
<organism evidence="7">
    <name type="scientific">Desmarestia aculeata</name>
    <dbReference type="NCBI Taxonomy" id="62298"/>
    <lineage>
        <taxon>Eukaryota</taxon>
        <taxon>Sar</taxon>
        <taxon>Stramenopiles</taxon>
        <taxon>Ochrophyta</taxon>
        <taxon>PX clade</taxon>
        <taxon>Phaeophyceae</taxon>
        <taxon>Desmarestiales</taxon>
        <taxon>Desmarestiaceae</taxon>
        <taxon>Desmarestia</taxon>
    </lineage>
</organism>
<evidence type="ECO:0000256" key="2">
    <source>
        <dbReference type="ARBA" id="ARBA00022692"/>
    </source>
</evidence>
<sequence length="43" mass="4633">MTPSLTNFLTSLIAGGLIVVLPISFALFFVSKKDALTRVPPKK</sequence>
<keyword evidence="1 6" id="KW-0602">Photosynthesis</keyword>
<evidence type="ECO:0000256" key="3">
    <source>
        <dbReference type="ARBA" id="ARBA00022989"/>
    </source>
</evidence>